<dbReference type="VEuPathDB" id="GiardiaDB:SS50377_25299"/>
<dbReference type="Proteomes" id="UP000018208">
    <property type="component" value="Unassembled WGS sequence"/>
</dbReference>
<evidence type="ECO:0000313" key="4">
    <source>
        <dbReference type="Proteomes" id="UP000018208"/>
    </source>
</evidence>
<reference evidence="2 3" key="1">
    <citation type="journal article" date="2014" name="PLoS Genet.">
        <title>The Genome of Spironucleus salmonicida Highlights a Fish Pathogen Adapted to Fluctuating Environments.</title>
        <authorList>
            <person name="Xu F."/>
            <person name="Jerlstrom-Hultqvist J."/>
            <person name="Einarsson E."/>
            <person name="Astvaldsson A."/>
            <person name="Svard S.G."/>
            <person name="Andersson J.O."/>
        </authorList>
    </citation>
    <scope>NUCLEOTIDE SEQUENCE</scope>
    <source>
        <strain evidence="3">ATCC 50377</strain>
    </source>
</reference>
<dbReference type="EMBL" id="AUWU02000005">
    <property type="protein sequence ID" value="KAH0573180.1"/>
    <property type="molecule type" value="Genomic_DNA"/>
</dbReference>
<name>V6LBI2_9EUKA</name>
<dbReference type="EMBL" id="KI546167">
    <property type="protein sequence ID" value="EST41820.1"/>
    <property type="molecule type" value="Genomic_DNA"/>
</dbReference>
<keyword evidence="4" id="KW-1185">Reference proteome</keyword>
<organism evidence="2">
    <name type="scientific">Spironucleus salmonicida</name>
    <dbReference type="NCBI Taxonomy" id="348837"/>
    <lineage>
        <taxon>Eukaryota</taxon>
        <taxon>Metamonada</taxon>
        <taxon>Diplomonadida</taxon>
        <taxon>Hexamitidae</taxon>
        <taxon>Hexamitinae</taxon>
        <taxon>Spironucleus</taxon>
    </lineage>
</organism>
<sequence length="353" mass="39537">MGCGGSQSNKLSSSTMIKEQPQKNAPKNSTSQIYSNGRLSPQFSFQIPNSKIDPENIIQYGICANQRVRRSQLSSDAKIVLDQLVSTAYAFQQNTTISLQNVNDLSSILDAFYSDYPEIFWTKIQSTLVVSSGIEIYFSQFDIESAQKRINWVNQAIAYVIDFRCYENAPVLALQRVMNVQPIDSLVEIDSVLIEKQGSQIAILRTFQILLMRLGYQCIIENDTILYKLSSDTQWNAAQPQSGNIKGLYVQNKIQGYDIGNINPVGVFQAQKVAVQIQQSQFMERSAKCTVFVQGYAEDIKLQLPQLQPILTKMGAGFISNVNIIEATTCTASEIYFTISAEVSQLNIEINRI</sequence>
<gene>
    <name evidence="2" type="ORF">SS50377_18654</name>
    <name evidence="3" type="ORF">SS50377_25299</name>
</gene>
<reference evidence="3" key="2">
    <citation type="submission" date="2020-12" db="EMBL/GenBank/DDBJ databases">
        <title>New Spironucleus salmonicida genome in near-complete chromosomes.</title>
        <authorList>
            <person name="Xu F."/>
            <person name="Kurt Z."/>
            <person name="Jimenez-Gonzalez A."/>
            <person name="Astvaldsson A."/>
            <person name="Andersson J.O."/>
            <person name="Svard S.G."/>
        </authorList>
    </citation>
    <scope>NUCLEOTIDE SEQUENCE</scope>
    <source>
        <strain evidence="3">ATCC 50377</strain>
    </source>
</reference>
<accession>V6LBI2</accession>
<evidence type="ECO:0000313" key="2">
    <source>
        <dbReference type="EMBL" id="EST41820.1"/>
    </source>
</evidence>
<dbReference type="AlphaFoldDB" id="V6LBI2"/>
<protein>
    <submittedName>
        <fullName evidence="2">Uncharacterized protein</fullName>
    </submittedName>
</protein>
<proteinExistence type="predicted"/>
<feature type="region of interest" description="Disordered" evidence="1">
    <location>
        <begin position="1"/>
        <end position="32"/>
    </location>
</feature>
<evidence type="ECO:0000313" key="3">
    <source>
        <dbReference type="EMBL" id="KAH0573180.1"/>
    </source>
</evidence>
<evidence type="ECO:0000256" key="1">
    <source>
        <dbReference type="SAM" id="MobiDB-lite"/>
    </source>
</evidence>